<reference evidence="2 3" key="2">
    <citation type="submission" date="2018-11" db="EMBL/GenBank/DDBJ databases">
        <authorList>
            <consortium name="Pathogen Informatics"/>
        </authorList>
    </citation>
    <scope>NUCLEOTIDE SEQUENCE [LARGE SCALE GENOMIC DNA]</scope>
    <source>
        <strain evidence="2 3">Costa Rica</strain>
    </source>
</reference>
<sequence>MCICLFHWRLIKYGNSDDLMNDEEVIFHETGETQYDKNEGDDEMKYSIATDNHTSSGHEDFDDEMDSSEEKVSDWQDVETKNTKTFPVDDSDDEEDQRDSEDDEESFIKLYLLFALFINIIP</sequence>
<keyword evidence="3" id="KW-1185">Reference proteome</keyword>
<protein>
    <submittedName>
        <fullName evidence="2 4">Uncharacterized protein</fullName>
    </submittedName>
</protein>
<evidence type="ECO:0000313" key="2">
    <source>
        <dbReference type="EMBL" id="VDM55725.1"/>
    </source>
</evidence>
<organism evidence="4">
    <name type="scientific">Angiostrongylus costaricensis</name>
    <name type="common">Nematode worm</name>
    <dbReference type="NCBI Taxonomy" id="334426"/>
    <lineage>
        <taxon>Eukaryota</taxon>
        <taxon>Metazoa</taxon>
        <taxon>Ecdysozoa</taxon>
        <taxon>Nematoda</taxon>
        <taxon>Chromadorea</taxon>
        <taxon>Rhabditida</taxon>
        <taxon>Rhabditina</taxon>
        <taxon>Rhabditomorpha</taxon>
        <taxon>Strongyloidea</taxon>
        <taxon>Metastrongylidae</taxon>
        <taxon>Angiostrongylus</taxon>
    </lineage>
</organism>
<dbReference type="EMBL" id="UYYA01002161">
    <property type="protein sequence ID" value="VDM55725.1"/>
    <property type="molecule type" value="Genomic_DNA"/>
</dbReference>
<feature type="compositionally biased region" description="Acidic residues" evidence="1">
    <location>
        <begin position="89"/>
        <end position="104"/>
    </location>
</feature>
<dbReference type="AlphaFoldDB" id="A0A0R3PIG2"/>
<dbReference type="Proteomes" id="UP000267027">
    <property type="component" value="Unassembled WGS sequence"/>
</dbReference>
<accession>A0A0R3PIG2</accession>
<reference evidence="4" key="1">
    <citation type="submission" date="2017-02" db="UniProtKB">
        <authorList>
            <consortium name="WormBaseParasite"/>
        </authorList>
    </citation>
    <scope>IDENTIFICATION</scope>
</reference>
<dbReference type="WBParaSite" id="ACOC_0000413901-mRNA-1">
    <property type="protein sequence ID" value="ACOC_0000413901-mRNA-1"/>
    <property type="gene ID" value="ACOC_0000413901"/>
</dbReference>
<evidence type="ECO:0000256" key="1">
    <source>
        <dbReference type="SAM" id="MobiDB-lite"/>
    </source>
</evidence>
<dbReference type="OrthoDB" id="510958at2759"/>
<feature type="compositionally biased region" description="Basic and acidic residues" evidence="1">
    <location>
        <begin position="68"/>
        <end position="82"/>
    </location>
</feature>
<name>A0A0R3PIG2_ANGCS</name>
<evidence type="ECO:0000313" key="4">
    <source>
        <dbReference type="WBParaSite" id="ACOC_0000413901-mRNA-1"/>
    </source>
</evidence>
<evidence type="ECO:0000313" key="3">
    <source>
        <dbReference type="Proteomes" id="UP000267027"/>
    </source>
</evidence>
<dbReference type="STRING" id="334426.A0A0R3PIG2"/>
<proteinExistence type="predicted"/>
<feature type="region of interest" description="Disordered" evidence="1">
    <location>
        <begin position="46"/>
        <end position="104"/>
    </location>
</feature>
<gene>
    <name evidence="2" type="ORF">ACOC_LOCUS4140</name>
</gene>